<proteinExistence type="predicted"/>
<organism evidence="1 2">
    <name type="scientific">Carpinus fangiana</name>
    <dbReference type="NCBI Taxonomy" id="176857"/>
    <lineage>
        <taxon>Eukaryota</taxon>
        <taxon>Viridiplantae</taxon>
        <taxon>Streptophyta</taxon>
        <taxon>Embryophyta</taxon>
        <taxon>Tracheophyta</taxon>
        <taxon>Spermatophyta</taxon>
        <taxon>Magnoliopsida</taxon>
        <taxon>eudicotyledons</taxon>
        <taxon>Gunneridae</taxon>
        <taxon>Pentapetalae</taxon>
        <taxon>rosids</taxon>
        <taxon>fabids</taxon>
        <taxon>Fagales</taxon>
        <taxon>Betulaceae</taxon>
        <taxon>Carpinus</taxon>
    </lineage>
</organism>
<gene>
    <name evidence="1" type="ORF">FH972_013614</name>
</gene>
<reference evidence="1 2" key="1">
    <citation type="submission" date="2019-06" db="EMBL/GenBank/DDBJ databases">
        <title>A chromosomal-level reference genome of Carpinus fangiana (Coryloideae, Betulaceae).</title>
        <authorList>
            <person name="Yang X."/>
            <person name="Wang Z."/>
            <person name="Zhang L."/>
            <person name="Hao G."/>
            <person name="Liu J."/>
            <person name="Yang Y."/>
        </authorList>
    </citation>
    <scope>NUCLEOTIDE SEQUENCE [LARGE SCALE GENOMIC DNA]</scope>
    <source>
        <strain evidence="1">Cfa_2016G</strain>
        <tissue evidence="1">Leaf</tissue>
    </source>
</reference>
<dbReference type="AlphaFoldDB" id="A0A5N6RAU5"/>
<dbReference type="Proteomes" id="UP000327013">
    <property type="component" value="Chromosome 5"/>
</dbReference>
<accession>A0A5N6RAU5</accession>
<evidence type="ECO:0000313" key="2">
    <source>
        <dbReference type="Proteomes" id="UP000327013"/>
    </source>
</evidence>
<protein>
    <submittedName>
        <fullName evidence="1">Uncharacterized protein</fullName>
    </submittedName>
</protein>
<evidence type="ECO:0000313" key="1">
    <source>
        <dbReference type="EMBL" id="KAE8056878.1"/>
    </source>
</evidence>
<keyword evidence="2" id="KW-1185">Reference proteome</keyword>
<dbReference type="EMBL" id="CM017325">
    <property type="protein sequence ID" value="KAE8056878.1"/>
    <property type="molecule type" value="Genomic_DNA"/>
</dbReference>
<sequence>MKSFGRGPIGERMAREASRLRRVFYQFAAWKAYVMIHFKDRNQPEDICHYRDIVRRAFVDWLYPHFNFDLFILHMCDRVKDREVLYKEILDNERRAQLSDELLVALRAYVDGVSITLPDSGLPLSLDGESPSGDH</sequence>
<name>A0A5N6RAU5_9ROSI</name>